<dbReference type="InterPro" id="IPR050366">
    <property type="entry name" value="BP-dependent_transpt_permease"/>
</dbReference>
<organism evidence="9 10">
    <name type="scientific">Arachnia rubra</name>
    <dbReference type="NCBI Taxonomy" id="1547448"/>
    <lineage>
        <taxon>Bacteria</taxon>
        <taxon>Bacillati</taxon>
        <taxon>Actinomycetota</taxon>
        <taxon>Actinomycetes</taxon>
        <taxon>Propionibacteriales</taxon>
        <taxon>Propionibacteriaceae</taxon>
        <taxon>Arachnia</taxon>
    </lineage>
</organism>
<reference evidence="9 10" key="1">
    <citation type="submission" date="2021-03" db="EMBL/GenBank/DDBJ databases">
        <title>Human Oral Microbial Genomes.</title>
        <authorList>
            <person name="Johnston C.D."/>
            <person name="Chen T."/>
            <person name="Dewhirst F.E."/>
        </authorList>
    </citation>
    <scope>NUCLEOTIDE SEQUENCE [LARGE SCALE GENOMIC DNA]</scope>
    <source>
        <strain evidence="9 10">DSMZ 100122</strain>
    </source>
</reference>
<evidence type="ECO:0000259" key="8">
    <source>
        <dbReference type="PROSITE" id="PS50928"/>
    </source>
</evidence>
<name>A0ABX7Y2Z7_9ACTN</name>
<dbReference type="PANTHER" id="PTHR43386:SF1">
    <property type="entry name" value="D,D-DIPEPTIDE TRANSPORT SYSTEM PERMEASE PROTEIN DDPC-RELATED"/>
    <property type="match status" value="1"/>
</dbReference>
<evidence type="ECO:0000256" key="1">
    <source>
        <dbReference type="ARBA" id="ARBA00004651"/>
    </source>
</evidence>
<gene>
    <name evidence="9" type="ORF">J5A65_11375</name>
</gene>
<keyword evidence="2 7" id="KW-0813">Transport</keyword>
<proteinExistence type="inferred from homology"/>
<dbReference type="EMBL" id="CP072384">
    <property type="protein sequence ID" value="QUC07524.1"/>
    <property type="molecule type" value="Genomic_DNA"/>
</dbReference>
<feature type="transmembrane region" description="Helical" evidence="7">
    <location>
        <begin position="186"/>
        <end position="209"/>
    </location>
</feature>
<comment type="subcellular location">
    <subcellularLocation>
        <location evidence="1 7">Cell membrane</location>
        <topology evidence="1 7">Multi-pass membrane protein</topology>
    </subcellularLocation>
</comment>
<keyword evidence="5 7" id="KW-1133">Transmembrane helix</keyword>
<protein>
    <submittedName>
        <fullName evidence="9">ABC transporter permease</fullName>
    </submittedName>
</protein>
<keyword evidence="4 7" id="KW-0812">Transmembrane</keyword>
<dbReference type="RefSeq" id="WP_212322052.1">
    <property type="nucleotide sequence ID" value="NZ_AP024463.1"/>
</dbReference>
<dbReference type="PROSITE" id="PS51257">
    <property type="entry name" value="PROKAR_LIPOPROTEIN"/>
    <property type="match status" value="1"/>
</dbReference>
<evidence type="ECO:0000313" key="9">
    <source>
        <dbReference type="EMBL" id="QUC07524.1"/>
    </source>
</evidence>
<keyword evidence="6 7" id="KW-0472">Membrane</keyword>
<feature type="transmembrane region" description="Helical" evidence="7">
    <location>
        <begin position="63"/>
        <end position="82"/>
    </location>
</feature>
<dbReference type="CDD" id="cd06261">
    <property type="entry name" value="TM_PBP2"/>
    <property type="match status" value="1"/>
</dbReference>
<dbReference type="PROSITE" id="PS50928">
    <property type="entry name" value="ABC_TM1"/>
    <property type="match status" value="1"/>
</dbReference>
<dbReference type="Gene3D" id="1.10.3720.10">
    <property type="entry name" value="MetI-like"/>
    <property type="match status" value="1"/>
</dbReference>
<dbReference type="InterPro" id="IPR035906">
    <property type="entry name" value="MetI-like_sf"/>
</dbReference>
<keyword evidence="3" id="KW-1003">Cell membrane</keyword>
<evidence type="ECO:0000256" key="6">
    <source>
        <dbReference type="ARBA" id="ARBA00023136"/>
    </source>
</evidence>
<dbReference type="Pfam" id="PF00528">
    <property type="entry name" value="BPD_transp_1"/>
    <property type="match status" value="1"/>
</dbReference>
<comment type="similarity">
    <text evidence="7">Belongs to the binding-protein-dependent transport system permease family.</text>
</comment>
<dbReference type="Proteomes" id="UP000678513">
    <property type="component" value="Chromosome"/>
</dbReference>
<feature type="domain" description="ABC transmembrane type-1" evidence="8">
    <location>
        <begin position="63"/>
        <end position="251"/>
    </location>
</feature>
<evidence type="ECO:0000313" key="10">
    <source>
        <dbReference type="Proteomes" id="UP000678513"/>
    </source>
</evidence>
<keyword evidence="10" id="KW-1185">Reference proteome</keyword>
<dbReference type="PANTHER" id="PTHR43386">
    <property type="entry name" value="OLIGOPEPTIDE TRANSPORT SYSTEM PERMEASE PROTEIN APPC"/>
    <property type="match status" value="1"/>
</dbReference>
<evidence type="ECO:0000256" key="2">
    <source>
        <dbReference type="ARBA" id="ARBA00022448"/>
    </source>
</evidence>
<evidence type="ECO:0000256" key="7">
    <source>
        <dbReference type="RuleBase" id="RU363032"/>
    </source>
</evidence>
<dbReference type="InterPro" id="IPR000515">
    <property type="entry name" value="MetI-like"/>
</dbReference>
<evidence type="ECO:0000256" key="5">
    <source>
        <dbReference type="ARBA" id="ARBA00022989"/>
    </source>
</evidence>
<evidence type="ECO:0000256" key="4">
    <source>
        <dbReference type="ARBA" id="ARBA00022692"/>
    </source>
</evidence>
<evidence type="ECO:0000256" key="3">
    <source>
        <dbReference type="ARBA" id="ARBA00022475"/>
    </source>
</evidence>
<dbReference type="SUPFAM" id="SSF161098">
    <property type="entry name" value="MetI-like"/>
    <property type="match status" value="1"/>
</dbReference>
<feature type="transmembrane region" description="Helical" evidence="7">
    <location>
        <begin position="230"/>
        <end position="251"/>
    </location>
</feature>
<sequence>MSRRVQVLLIIVVVAAVTIASCLPHADPMQVDLVNVLTGPSQAHPLGTDQLGRDLWALTAAGYWRTLVVVAATCVTSLLIGLPCGLAAGYRGGWLDAVIMTITDLTMVIPSFVAALIVTSVAGLTPLTAGMVLGLFGAGPYVNQVRALTRTVRSRDYVQVELLLGSPAHTILATHVLPAIKSPLSSYFGATASGAVLSYAGLAFIGLGLDTTTPDWGTMLYTYRSQTDNPMLILTPAAGILLLASFFHIVFDPARS</sequence>
<accession>A0ABX7Y2Z7</accession>